<dbReference type="PANTHER" id="PTHR24020">
    <property type="entry name" value="COLLAGEN ALPHA"/>
    <property type="match status" value="1"/>
</dbReference>
<comment type="similarity">
    <text evidence="11">Belongs to the type VI collagen family.</text>
</comment>
<feature type="domain" description="VWFA" evidence="17">
    <location>
        <begin position="2095"/>
        <end position="2291"/>
    </location>
</feature>
<reference evidence="18" key="1">
    <citation type="submission" date="2025-08" db="UniProtKB">
        <authorList>
            <consortium name="Ensembl"/>
        </authorList>
    </citation>
    <scope>IDENTIFICATION</scope>
</reference>
<evidence type="ECO:0000256" key="8">
    <source>
        <dbReference type="ARBA" id="ARBA00023180"/>
    </source>
</evidence>
<dbReference type="Gene3D" id="3.40.50.410">
    <property type="entry name" value="von Willebrand factor, type A domain"/>
    <property type="match status" value="9"/>
</dbReference>
<feature type="region of interest" description="Disordered" evidence="15">
    <location>
        <begin position="1387"/>
        <end position="1419"/>
    </location>
</feature>
<evidence type="ECO:0000256" key="12">
    <source>
        <dbReference type="ARBA" id="ARBA00064901"/>
    </source>
</evidence>
<keyword evidence="6" id="KW-0130">Cell adhesion</keyword>
<dbReference type="PRINTS" id="PR00453">
    <property type="entry name" value="VWFADOMAIN"/>
</dbReference>
<evidence type="ECO:0000256" key="7">
    <source>
        <dbReference type="ARBA" id="ARBA00023119"/>
    </source>
</evidence>
<dbReference type="FunFam" id="3.40.50.410:FF:000004">
    <property type="entry name" value="collagen alpha-6(VI) chain"/>
    <property type="match status" value="2"/>
</dbReference>
<evidence type="ECO:0000313" key="19">
    <source>
        <dbReference type="Proteomes" id="UP000233080"/>
    </source>
</evidence>
<dbReference type="PROSITE" id="PS50234">
    <property type="entry name" value="VWFA"/>
    <property type="match status" value="8"/>
</dbReference>
<evidence type="ECO:0000256" key="1">
    <source>
        <dbReference type="ARBA" id="ARBA00004498"/>
    </source>
</evidence>
<evidence type="ECO:0000259" key="17">
    <source>
        <dbReference type="PROSITE" id="PS50234"/>
    </source>
</evidence>
<dbReference type="InterPro" id="IPR008160">
    <property type="entry name" value="Collagen"/>
</dbReference>
<keyword evidence="5" id="KW-0677">Repeat</keyword>
<sequence length="2410" mass="268148">MKILLIIFVLIIWTETLADQSPGPGPEYADVVFLVDSSDHLGPKSFPFVKTFINKMINSLPIETNKYRVALAQYSDEFHSEFHLNTFKGRSPMLNHLKMNFQFIGGSLQIGKALQEAHRTYFSTPTNGRDRTQFPPILMVLASAESEDEVEEASKALQKDGVKIISVGVQKASEENLKAMAMSHFHFNLQTIRDLSTFSQNMTQIIKDVTKYKEGAIDADMQVPFPISCQKDSLADLVFLVDESLGTRGNLRHLQTFLENITSSMDVKENCMRLGLISYSSSAKTISFLKSSTTQSEFKQQIKNLSIQVGKSNTGAAIEHMRRDGFSESYGSRRAQGVPQIAVLVTHRPSDDKVRDAALNLRQKLKTVFALSIQGANNTQLQEIVSYPPEQTISMLKSYADLETYSTKFLKKLQNEIWSQISTYAEQRNLDKTGCVDTKEADIHFLIDGSSSIQEKEFEQIKRFMLEVTEMFSIGPDKYSDNTEVEFYITDYSNDIDLRKAIFNIKQLTGRTYTGKALDYMLQIIKNGSKDRMSKVPCYLIVLTDGMSMDRVVEPAERLRAEQITIHAVGIGAANKIELQEIAGKEERNFDALKSIKNEVVREICTEKGCEDMKADIMFLVDSSWSIGNENFRKMRIFMKNLLTKIQIGADKTQIGVVQFSDKIKEEFQLNRYFTRQEISDAIDRMSLINEGTFTGKALNFVGQYFTHSKGARLGAKKFLILITDGVAQDDVRDPARILRGKDVTIFSVGVYNANRSQLEEISGDGSLVFHVENFDHLKALERELVFRVCALHGKITGLDVVFVLDHSGSIKKQYQDHMISLTIHLVKKADVGRNGVQFGALKYSDQPNILFYLNTYSNRSAIIENLRMRRDTGGNTYTAKALKHANALFTEEHGSCIKENVKQMLIVITDGKSRDHDQLNDTASELRDKGITIFAVGVGKANQKEFEGMAGNKNNTIYVDNFDKLKAVFTLVQESMCTEAPEVCSLQEADVIFLCDGSDRVSNSDFVTMTTFLSDLIDNFDIQSQRMKIGMAQFGSNYRSIIELKNSLTKTQWKNQIQNVSKSSGFPRIDFALKKVSNMFNLYAGGRRNAGVPQTLVVITSGDPHYNVADAVKTLKDLGICVLVLGIGDVSKEQLLSITGNSEKIITFQDFDKLKNVDVRKRIVREIGQSCGKTNCFMDIVVGFDISTHVQGQPLFQGHPQLESYLPGILEDISSISGVSCGAGTEVQVSLAFKVNNDQEFPAKFQIYQKAVFDSLLQVNVSGPTHLNAQFLQSLWDTFKNKSASRGQVLLIFSDGLQSESNIMLENQSDRLKEAGLDALLVVSLNTTARHEFSSFEFGKGFNYRTHLTIGMRELGKKLSQYLGNIAERTCCYTFCKCPGIPGPHGTQGPQAMKGSQGLKGIRGDAGPQGDKGIAGCPGEQGEKVAKIFLSGNFGSHGFPGIKGEKGDPGSQGSPGSRGAPGQCGEKGFPGDPGNPGQNSNIKGQKGSKGEQGRQKILTLEILVHQGEPGNPGPTGTLGAEGLQGPQGSPGLIGAKGSTGRPGLLGKKVNIISGDSGIPGYGQMGRKGIKGPRGFPGDMGQKGDIGDPGIPGGPGPKGFRGLAVKKCPVYPTELVFALDNSYDVTEDTFNKTRDIITSIVSDLNIRENNCLVGAKVAVVSYNSDTSYLIRWSDYNRKKQLLQQLSQIKYQGTTEPRDVGNAMRFVARNVFKRTYAEANMRRIAMFFSNGQMASRSSIITATMEFSALDISPTVFAFDERVFLEAFGFDNTGTFRVIPVPPNGENQTLERLRRCTLCYDKCFPNACIQEAFLPEDSYMDVAFLRDNSRNIAKGEFKAVKALVSSVIDNFNIASDPLISDSGDRIALLSYSPWESSRRKMGTVKLNGEAAVGRALLKHKVIFVVSAGENYERKEFVKMMALRAKCQGYVIFVISLGPTCKDDMEELASYPLDQHLLQLGRIHKPDLNYILKFLKPFLYSGEFNQYPPPMLEDACLRKLLYLQLQEDFSGENDFIGQELNSGRESSFVKIEDNGSDYLVYLPSQMFEPQKLMINYEKDKKYAEIASLTSGHENYGRKEEPDHTNEPGDVSLQEYYMDVAFLIGASQRVGSDEFKEVKAFITSVLDYFHIAPDPLTSTLGDRVAVLSYSPLGYMPNTEECPVYLEFDLVTYNSIHQMKHHLQDSQQLNGDVFIGHALQWTIDNVFVGTPNLRKSKVIFVVSAGETNPLDKEVLRNVSLRAKCQGYAIFVFSFGPKHNDKELEELASHPLDHHLVQLGRTHKPDWNCILKFVKPFVHLIRRAINKYPTKDMKATCNGGTENTVLLIPGIYEIKTENGELFDESDSQVQHFLVLGNNHSNGSGTATDLMQKSYLLFSTEKLAMKDKEKAHLEEISAPVVDKQQEKEDKEMEATDI</sequence>
<feature type="signal peptide" evidence="16">
    <location>
        <begin position="1"/>
        <end position="18"/>
    </location>
</feature>
<dbReference type="STRING" id="336983.ENSCANP00000029945"/>
<comment type="function">
    <text evidence="10">Collagen VI acts as a cell-binding protein.</text>
</comment>
<dbReference type="FunFam" id="3.40.50.410:FF:000021">
    <property type="entry name" value="Collagen, type VI, alpha 3"/>
    <property type="match status" value="1"/>
</dbReference>
<dbReference type="Ensembl" id="ENSCANT00000053136.1">
    <property type="protein sequence ID" value="ENSCANP00000029945.1"/>
    <property type="gene ID" value="ENSCANG00000038622.1"/>
</dbReference>
<comment type="subunit">
    <text evidence="12">Trimers composed of three different chains: alpha-1(VI), alpha-2(VI), and alpha-3(VI) or alpha-5(VI) or alpha-6(VI).</text>
</comment>
<protein>
    <recommendedName>
        <fullName evidence="13">Collagen alpha-5(VI) chain</fullName>
    </recommendedName>
    <alternativeName>
        <fullName evidence="14">Collagen alpha-1(XXIX) chain</fullName>
    </alternativeName>
</protein>
<evidence type="ECO:0000256" key="4">
    <source>
        <dbReference type="ARBA" id="ARBA00022729"/>
    </source>
</evidence>
<dbReference type="InterPro" id="IPR002035">
    <property type="entry name" value="VWF_A"/>
</dbReference>
<evidence type="ECO:0000256" key="14">
    <source>
        <dbReference type="ARBA" id="ARBA00080704"/>
    </source>
</evidence>
<feature type="domain" description="VWFA" evidence="17">
    <location>
        <begin position="991"/>
        <end position="1164"/>
    </location>
</feature>
<evidence type="ECO:0000313" key="18">
    <source>
        <dbReference type="Ensembl" id="ENSCANP00000029945.1"/>
    </source>
</evidence>
<proteinExistence type="inferred from homology"/>
<dbReference type="GO" id="GO:0005589">
    <property type="term" value="C:collagen type VI trimer"/>
    <property type="evidence" value="ECO:0007669"/>
    <property type="project" value="UniProtKB-ARBA"/>
</dbReference>
<dbReference type="SMART" id="SM00327">
    <property type="entry name" value="VWA"/>
    <property type="match status" value="9"/>
</dbReference>
<feature type="region of interest" description="Disordered" evidence="15">
    <location>
        <begin position="1438"/>
        <end position="1494"/>
    </location>
</feature>
<feature type="domain" description="VWFA" evidence="17">
    <location>
        <begin position="236"/>
        <end position="417"/>
    </location>
</feature>
<name>A0A2K5JM76_COLAP</name>
<keyword evidence="19" id="KW-1185">Reference proteome</keyword>
<keyword evidence="8" id="KW-0325">Glycoprotein</keyword>
<dbReference type="FunFam" id="3.40.50.410:FF:000016">
    <property type="entry name" value="Collagen type VI alpha 3 chain"/>
    <property type="match status" value="1"/>
</dbReference>
<dbReference type="GO" id="GO:0005615">
    <property type="term" value="C:extracellular space"/>
    <property type="evidence" value="ECO:0007669"/>
    <property type="project" value="TreeGrafter"/>
</dbReference>
<evidence type="ECO:0000256" key="9">
    <source>
        <dbReference type="ARBA" id="ARBA00023278"/>
    </source>
</evidence>
<accession>A0A2K5JM76</accession>
<dbReference type="FunFam" id="3.40.50.410:FF:000003">
    <property type="entry name" value="Collagen type VI alpha 3 chain"/>
    <property type="match status" value="2"/>
</dbReference>
<dbReference type="SUPFAM" id="SSF53300">
    <property type="entry name" value="vWA-like"/>
    <property type="match status" value="10"/>
</dbReference>
<keyword evidence="4 16" id="KW-0732">Signal</keyword>
<keyword evidence="3" id="KW-0272">Extracellular matrix</keyword>
<dbReference type="Proteomes" id="UP000233080">
    <property type="component" value="Unassembled WGS sequence"/>
</dbReference>
<dbReference type="Pfam" id="PF00092">
    <property type="entry name" value="VWA"/>
    <property type="match status" value="9"/>
</dbReference>
<comment type="subcellular location">
    <subcellularLocation>
        <location evidence="1">Secreted</location>
        <location evidence="1">Extracellular space</location>
        <location evidence="1">Extracellular matrix</location>
    </subcellularLocation>
</comment>
<dbReference type="PANTHER" id="PTHR24020:SF90">
    <property type="entry name" value="COLLAGEN ALPHA-1(XXI) CHAIN"/>
    <property type="match status" value="1"/>
</dbReference>
<keyword evidence="2" id="KW-0964">Secreted</keyword>
<organism evidence="18 19">
    <name type="scientific">Colobus angolensis palliatus</name>
    <name type="common">Peters' Angolan colobus</name>
    <dbReference type="NCBI Taxonomy" id="336983"/>
    <lineage>
        <taxon>Eukaryota</taxon>
        <taxon>Metazoa</taxon>
        <taxon>Chordata</taxon>
        <taxon>Craniata</taxon>
        <taxon>Vertebrata</taxon>
        <taxon>Euteleostomi</taxon>
        <taxon>Mammalia</taxon>
        <taxon>Eutheria</taxon>
        <taxon>Euarchontoglires</taxon>
        <taxon>Primates</taxon>
        <taxon>Haplorrhini</taxon>
        <taxon>Catarrhini</taxon>
        <taxon>Cercopithecidae</taxon>
        <taxon>Colobinae</taxon>
        <taxon>Colobus</taxon>
    </lineage>
</organism>
<dbReference type="GO" id="GO:0007155">
    <property type="term" value="P:cell adhesion"/>
    <property type="evidence" value="ECO:0007669"/>
    <property type="project" value="UniProtKB-KW"/>
</dbReference>
<dbReference type="InterPro" id="IPR036465">
    <property type="entry name" value="vWFA_dom_sf"/>
</dbReference>
<dbReference type="InterPro" id="IPR050525">
    <property type="entry name" value="ECM_Assembly_Org"/>
</dbReference>
<feature type="domain" description="VWFA" evidence="17">
    <location>
        <begin position="30"/>
        <end position="209"/>
    </location>
</feature>
<feature type="domain" description="VWFA" evidence="17">
    <location>
        <begin position="1614"/>
        <end position="1830"/>
    </location>
</feature>
<dbReference type="CDD" id="cd01472">
    <property type="entry name" value="vWA_collagen"/>
    <property type="match status" value="1"/>
</dbReference>
<feature type="domain" description="VWFA" evidence="17">
    <location>
        <begin position="800"/>
        <end position="973"/>
    </location>
</feature>
<feature type="region of interest" description="Disordered" evidence="15">
    <location>
        <begin position="2387"/>
        <end position="2410"/>
    </location>
</feature>
<dbReference type="CDD" id="cd01450">
    <property type="entry name" value="vWFA_subfamily_ECM"/>
    <property type="match status" value="5"/>
</dbReference>
<dbReference type="OMA" id="PCWKEKC"/>
<keyword evidence="9" id="KW-0379">Hydroxylation</keyword>
<evidence type="ECO:0000256" key="3">
    <source>
        <dbReference type="ARBA" id="ARBA00022530"/>
    </source>
</evidence>
<evidence type="ECO:0000256" key="13">
    <source>
        <dbReference type="ARBA" id="ARBA00071949"/>
    </source>
</evidence>
<evidence type="ECO:0000256" key="15">
    <source>
        <dbReference type="SAM" id="MobiDB-lite"/>
    </source>
</evidence>
<dbReference type="FunFam" id="3.40.50.410:FF:000044">
    <property type="entry name" value="Collagen type VI alpha 6 chain"/>
    <property type="match status" value="1"/>
</dbReference>
<keyword evidence="7" id="KW-0176">Collagen</keyword>
<evidence type="ECO:0000256" key="2">
    <source>
        <dbReference type="ARBA" id="ARBA00022525"/>
    </source>
</evidence>
<dbReference type="FunFam" id="3.40.50.410:FF:000082">
    <property type="entry name" value="Collagen type VI alpha 5 chain"/>
    <property type="match status" value="1"/>
</dbReference>
<feature type="compositionally biased region" description="Basic and acidic residues" evidence="15">
    <location>
        <begin position="2396"/>
        <end position="2410"/>
    </location>
</feature>
<feature type="chain" id="PRO_5014348482" description="Collagen alpha-5(VI) chain" evidence="16">
    <location>
        <begin position="19"/>
        <end position="2410"/>
    </location>
</feature>
<evidence type="ECO:0000256" key="6">
    <source>
        <dbReference type="ARBA" id="ARBA00022889"/>
    </source>
</evidence>
<evidence type="ECO:0000256" key="11">
    <source>
        <dbReference type="ARBA" id="ARBA00044000"/>
    </source>
</evidence>
<dbReference type="Pfam" id="PF01391">
    <property type="entry name" value="Collagen"/>
    <property type="match status" value="1"/>
</dbReference>
<evidence type="ECO:0000256" key="16">
    <source>
        <dbReference type="SAM" id="SignalP"/>
    </source>
</evidence>
<evidence type="ECO:0000256" key="10">
    <source>
        <dbReference type="ARBA" id="ARBA00043858"/>
    </source>
</evidence>
<evidence type="ECO:0000256" key="5">
    <source>
        <dbReference type="ARBA" id="ARBA00022737"/>
    </source>
</evidence>
<feature type="domain" description="VWFA" evidence="17">
    <location>
        <begin position="616"/>
        <end position="785"/>
    </location>
</feature>
<reference evidence="18" key="2">
    <citation type="submission" date="2025-09" db="UniProtKB">
        <authorList>
            <consortium name="Ensembl"/>
        </authorList>
    </citation>
    <scope>IDENTIFICATION</scope>
</reference>
<feature type="domain" description="VWFA" evidence="17">
    <location>
        <begin position="442"/>
        <end position="617"/>
    </location>
</feature>